<evidence type="ECO:0000313" key="5">
    <source>
        <dbReference type="EMBL" id="ETO17281.1"/>
    </source>
</evidence>
<feature type="compositionally biased region" description="Polar residues" evidence="4">
    <location>
        <begin position="432"/>
        <end position="441"/>
    </location>
</feature>
<evidence type="ECO:0000256" key="3">
    <source>
        <dbReference type="ARBA" id="ARBA00022927"/>
    </source>
</evidence>
<feature type="region of interest" description="Disordered" evidence="4">
    <location>
        <begin position="405"/>
        <end position="441"/>
    </location>
</feature>
<accession>X6MUD5</accession>
<evidence type="ECO:0000256" key="2">
    <source>
        <dbReference type="ARBA" id="ARBA00022448"/>
    </source>
</evidence>
<gene>
    <name evidence="5" type="ORF">RFI_20046</name>
</gene>
<organism evidence="5 6">
    <name type="scientific">Reticulomyxa filosa</name>
    <dbReference type="NCBI Taxonomy" id="46433"/>
    <lineage>
        <taxon>Eukaryota</taxon>
        <taxon>Sar</taxon>
        <taxon>Rhizaria</taxon>
        <taxon>Retaria</taxon>
        <taxon>Foraminifera</taxon>
        <taxon>Monothalamids</taxon>
        <taxon>Reticulomyxidae</taxon>
        <taxon>Reticulomyxa</taxon>
    </lineage>
</organism>
<dbReference type="InterPro" id="IPR016024">
    <property type="entry name" value="ARM-type_fold"/>
</dbReference>
<dbReference type="Proteomes" id="UP000023152">
    <property type="component" value="Unassembled WGS sequence"/>
</dbReference>
<evidence type="ECO:0000313" key="6">
    <source>
        <dbReference type="Proteomes" id="UP000023152"/>
    </source>
</evidence>
<comment type="caution">
    <text evidence="5">The sequence shown here is derived from an EMBL/GenBank/DDBJ whole genome shotgun (WGS) entry which is preliminary data.</text>
</comment>
<dbReference type="SMART" id="SM00185">
    <property type="entry name" value="ARM"/>
    <property type="match status" value="3"/>
</dbReference>
<dbReference type="EMBL" id="ASPP01016976">
    <property type="protein sequence ID" value="ETO17281.1"/>
    <property type="molecule type" value="Genomic_DNA"/>
</dbReference>
<keyword evidence="3" id="KW-0653">Protein transport</keyword>
<reference evidence="5 6" key="1">
    <citation type="journal article" date="2013" name="Curr. Biol.">
        <title>The Genome of the Foraminiferan Reticulomyxa filosa.</title>
        <authorList>
            <person name="Glockner G."/>
            <person name="Hulsmann N."/>
            <person name="Schleicher M."/>
            <person name="Noegel A.A."/>
            <person name="Eichinger L."/>
            <person name="Gallinger C."/>
            <person name="Pawlowski J."/>
            <person name="Sierra R."/>
            <person name="Euteneuer U."/>
            <person name="Pillet L."/>
            <person name="Moustafa A."/>
            <person name="Platzer M."/>
            <person name="Groth M."/>
            <person name="Szafranski K."/>
            <person name="Schliwa M."/>
        </authorList>
    </citation>
    <scope>NUCLEOTIDE SEQUENCE [LARGE SCALE GENOMIC DNA]</scope>
</reference>
<dbReference type="Gene3D" id="1.25.10.10">
    <property type="entry name" value="Leucine-rich Repeat Variant"/>
    <property type="match status" value="1"/>
</dbReference>
<dbReference type="InterPro" id="IPR000225">
    <property type="entry name" value="Armadillo"/>
</dbReference>
<dbReference type="GO" id="GO:0015031">
    <property type="term" value="P:protein transport"/>
    <property type="evidence" value="ECO:0007669"/>
    <property type="project" value="UniProtKB-KW"/>
</dbReference>
<dbReference type="SUPFAM" id="SSF48371">
    <property type="entry name" value="ARM repeat"/>
    <property type="match status" value="1"/>
</dbReference>
<evidence type="ECO:0000256" key="1">
    <source>
        <dbReference type="ARBA" id="ARBA00010394"/>
    </source>
</evidence>
<dbReference type="OrthoDB" id="5846067at2759"/>
<protein>
    <submittedName>
        <fullName evidence="5">Karyopherin Cut15</fullName>
    </submittedName>
</protein>
<dbReference type="PANTHER" id="PTHR23316">
    <property type="entry name" value="IMPORTIN ALPHA"/>
    <property type="match status" value="1"/>
</dbReference>
<name>X6MUD5_RETFI</name>
<proteinExistence type="inferred from homology"/>
<keyword evidence="6" id="KW-1185">Reference proteome</keyword>
<keyword evidence="2" id="KW-0813">Transport</keyword>
<evidence type="ECO:0000256" key="4">
    <source>
        <dbReference type="SAM" id="MobiDB-lite"/>
    </source>
</evidence>
<sequence>MIEKLDSFPENMKRNTVWTISNFCRGKPPPDWDKISKVIPPLVALLVDTKDYDVTVDILWAISFLSEDREENETNGDNNENNNYHHYQIDAILQTGVMKYIITLVKHAQQLALDAFNEINEVFVFFFFWKIHIFLFLSEPFFFFPDRSFLKIQAANENPSRDIEIPNQVRQKLTTSDFLIAPCVRIMGNIVSGNDEQTLEVVKAGFFDIIETCLDHRVKNIKKESCWALSNVVAGLHEHIDLFFHRKELIELYFVTFFFSKKKKKKHICFSVFYGKVIKLCLYDDVNVRKEAGWCLSNAICSASFTQAQILVKYGFIEAMVQLLTFDAEKVVMMAMEALHECIITYNRHFNQPENAFNKWAGKMEEVNGLEYLERIQGSESFSEPCFNMAATFVTKFWDDAGQFNEADTDDNELGKGGDDQNFIGLNDDTEIGNNTDPYQF</sequence>
<dbReference type="InterPro" id="IPR011989">
    <property type="entry name" value="ARM-like"/>
</dbReference>
<comment type="similarity">
    <text evidence="1">Belongs to the importin alpha family.</text>
</comment>
<dbReference type="AlphaFoldDB" id="X6MUD5"/>
<dbReference type="Pfam" id="PF00514">
    <property type="entry name" value="Arm"/>
    <property type="match status" value="1"/>
</dbReference>